<dbReference type="SUPFAM" id="SSF47413">
    <property type="entry name" value="lambda repressor-like DNA-binding domains"/>
    <property type="match status" value="1"/>
</dbReference>
<dbReference type="EMBL" id="CZBE01000023">
    <property type="protein sequence ID" value="CUQ05177.1"/>
    <property type="molecule type" value="Genomic_DNA"/>
</dbReference>
<protein>
    <recommendedName>
        <fullName evidence="1">HTH cro/C1-type domain-containing protein</fullName>
    </recommendedName>
</protein>
<dbReference type="InterPro" id="IPR010982">
    <property type="entry name" value="Lambda_DNA-bd_dom_sf"/>
</dbReference>
<feature type="domain" description="HTH cro/C1-type" evidence="1">
    <location>
        <begin position="49"/>
        <end position="67"/>
    </location>
</feature>
<sequence>MTSKSLLVVSAEKVQIKMAEHCMNPYDLCSKAGISSPSYQRIIKTGNCKISTLGKIAKALDVPVTDIIQEAIAIADNGN</sequence>
<reference evidence="2 3" key="1">
    <citation type="submission" date="2015-09" db="EMBL/GenBank/DDBJ databases">
        <authorList>
            <consortium name="Pathogen Informatics"/>
        </authorList>
    </citation>
    <scope>NUCLEOTIDE SEQUENCE [LARGE SCALE GENOMIC DNA]</scope>
    <source>
        <strain evidence="2 3">2789STDY5834939</strain>
    </source>
</reference>
<dbReference type="GO" id="GO:0003677">
    <property type="term" value="F:DNA binding"/>
    <property type="evidence" value="ECO:0007669"/>
    <property type="project" value="InterPro"/>
</dbReference>
<dbReference type="Proteomes" id="UP000095765">
    <property type="component" value="Unassembled WGS sequence"/>
</dbReference>
<accession>A0A174TAQ5</accession>
<dbReference type="Pfam" id="PF13443">
    <property type="entry name" value="HTH_26"/>
    <property type="match status" value="1"/>
</dbReference>
<dbReference type="Gene3D" id="1.10.260.40">
    <property type="entry name" value="lambda repressor-like DNA-binding domains"/>
    <property type="match status" value="1"/>
</dbReference>
<name>A0A174TAQ5_9FIRM</name>
<dbReference type="CDD" id="cd00093">
    <property type="entry name" value="HTH_XRE"/>
    <property type="match status" value="1"/>
</dbReference>
<evidence type="ECO:0000313" key="2">
    <source>
        <dbReference type="EMBL" id="CUQ05177.1"/>
    </source>
</evidence>
<proteinExistence type="predicted"/>
<dbReference type="PROSITE" id="PS50943">
    <property type="entry name" value="HTH_CROC1"/>
    <property type="match status" value="1"/>
</dbReference>
<dbReference type="RefSeq" id="WP_055245784.1">
    <property type="nucleotide sequence ID" value="NZ_CABIWA010000017.1"/>
</dbReference>
<organism evidence="2 3">
    <name type="scientific">Anaerotruncus colihominis</name>
    <dbReference type="NCBI Taxonomy" id="169435"/>
    <lineage>
        <taxon>Bacteria</taxon>
        <taxon>Bacillati</taxon>
        <taxon>Bacillota</taxon>
        <taxon>Clostridia</taxon>
        <taxon>Eubacteriales</taxon>
        <taxon>Oscillospiraceae</taxon>
        <taxon>Anaerotruncus</taxon>
    </lineage>
</organism>
<dbReference type="InterPro" id="IPR001387">
    <property type="entry name" value="Cro/C1-type_HTH"/>
</dbReference>
<dbReference type="AlphaFoldDB" id="A0A174TAQ5"/>
<gene>
    <name evidence="2" type="ORF">ERS852551_02913</name>
</gene>
<evidence type="ECO:0000313" key="3">
    <source>
        <dbReference type="Proteomes" id="UP000095765"/>
    </source>
</evidence>
<evidence type="ECO:0000259" key="1">
    <source>
        <dbReference type="PROSITE" id="PS50943"/>
    </source>
</evidence>